<feature type="region of interest" description="Disordered" evidence="1">
    <location>
        <begin position="1"/>
        <end position="21"/>
    </location>
</feature>
<dbReference type="EMBL" id="RBKS01000001">
    <property type="protein sequence ID" value="RKR76345.1"/>
    <property type="molecule type" value="Genomic_DNA"/>
</dbReference>
<name>A0A495IMJ2_9MICO</name>
<evidence type="ECO:0000256" key="1">
    <source>
        <dbReference type="SAM" id="MobiDB-lite"/>
    </source>
</evidence>
<keyword evidence="3" id="KW-1185">Reference proteome</keyword>
<gene>
    <name evidence="2" type="ORF">C8E83_3514</name>
</gene>
<dbReference type="RefSeq" id="WP_170159991.1">
    <property type="nucleotide sequence ID" value="NZ_RBKS01000001.1"/>
</dbReference>
<proteinExistence type="predicted"/>
<feature type="compositionally biased region" description="Basic and acidic residues" evidence="1">
    <location>
        <begin position="1"/>
        <end position="18"/>
    </location>
</feature>
<protein>
    <submittedName>
        <fullName evidence="2">Uncharacterized protein</fullName>
    </submittedName>
</protein>
<reference evidence="2 3" key="1">
    <citation type="submission" date="2018-10" db="EMBL/GenBank/DDBJ databases">
        <title>Sequencing the genomes of 1000 actinobacteria strains.</title>
        <authorList>
            <person name="Klenk H.-P."/>
        </authorList>
    </citation>
    <scope>NUCLEOTIDE SEQUENCE [LARGE SCALE GENOMIC DNA]</scope>
    <source>
        <strain evidence="2 3">DSM 17894</strain>
    </source>
</reference>
<comment type="caution">
    <text evidence="2">The sequence shown here is derived from an EMBL/GenBank/DDBJ whole genome shotgun (WGS) entry which is preliminary data.</text>
</comment>
<evidence type="ECO:0000313" key="3">
    <source>
        <dbReference type="Proteomes" id="UP000280008"/>
    </source>
</evidence>
<evidence type="ECO:0000313" key="2">
    <source>
        <dbReference type="EMBL" id="RKR76345.1"/>
    </source>
</evidence>
<dbReference type="AlphaFoldDB" id="A0A495IMJ2"/>
<accession>A0A495IMJ2</accession>
<organism evidence="2 3">
    <name type="scientific">Frondihabitans australicus</name>
    <dbReference type="NCBI Taxonomy" id="386892"/>
    <lineage>
        <taxon>Bacteria</taxon>
        <taxon>Bacillati</taxon>
        <taxon>Actinomycetota</taxon>
        <taxon>Actinomycetes</taxon>
        <taxon>Micrococcales</taxon>
        <taxon>Microbacteriaceae</taxon>
        <taxon>Frondihabitans</taxon>
    </lineage>
</organism>
<sequence>MNRDILHDAPGHRIRPDDLELPPTEPVVIEFTRTNFDTFTSPDAGL</sequence>
<dbReference type="Proteomes" id="UP000280008">
    <property type="component" value="Unassembled WGS sequence"/>
</dbReference>